<name>A0ABV0GHV1_9BURK</name>
<dbReference type="Pfam" id="PF13116">
    <property type="entry name" value="YhdP"/>
    <property type="match status" value="1"/>
</dbReference>
<evidence type="ECO:0000313" key="4">
    <source>
        <dbReference type="Proteomes" id="UP001462640"/>
    </source>
</evidence>
<protein>
    <submittedName>
        <fullName evidence="3">YhdP family protein</fullName>
    </submittedName>
</protein>
<gene>
    <name evidence="3" type="ORF">ABDJ40_17835</name>
</gene>
<dbReference type="PANTHER" id="PTHR38690">
    <property type="entry name" value="PROTEASE-RELATED"/>
    <property type="match status" value="1"/>
</dbReference>
<dbReference type="RefSeq" id="WP_347611716.1">
    <property type="nucleotide sequence ID" value="NZ_JBDPZC010000008.1"/>
</dbReference>
<accession>A0ABV0GHV1</accession>
<evidence type="ECO:0000256" key="1">
    <source>
        <dbReference type="SAM" id="MobiDB-lite"/>
    </source>
</evidence>
<sequence>MSSLIAHTLAAVRRPLRWTRRCMRWAVVSLLLLCTLLLAAWLTLHWAILPQLDRWRAPLEQQASKALGLKAEIGRLEAEPGAWLPALTLHDLRLSDAQGRTALRLPEVKAVLSLRSLYALELRFAQLLISKPELELRRDKAGRIFVAGLDIAEGERASDGAELADWFFSQPEFVIRQGRIRWVDEKRQAPPLELSGLDLVMRNGLLHHDVRLDATPPAAWGQALSLRGRFKQALLSRPSEFQRWSGELFADLPRADVRELRRYLDLPFELSEGDGALRAWAEIREGQPQALTLDMALRSVRMRLSPRVDVLDLGGIAGRLELRRSGAQLTLAAKQLGFELDDRLVWPRSDWSLSVTEEQAGPRGVSRDVTQAPAPGGIVGGELKAQHLDLDLLARIATKLPLGEQLRQLIDDIAPQGVLSELSAGWEGSLDAPRRYRARGQLQQFSMQAQAGADAVHMGRPGLDGASLRFEATERGGQAQLHIAEGSVVFPGVFEAPRIPIQRLSAQLDWRIEPRAQGLPLIELKASEVSVANEDLLGELEATWRTGSGEGVGRGGRLPGLLELNGRLSEVKAAAVWRYLPLGVGDQARHYVRDAVLDGTAGNVQFRSRGDLWDFPYDRSKDGQFRISAQARDVLLAYVPSHAARDGSPAYESPWPVMERVQAELLFDRGSMSIRNGRAQVLGYELGNVHGGIKDLIHHQVLELEGSGRGPASELIRFVNVSPVGRLTGNALATASGNGNAGLKLNLQMPLDHVDATQLKGSVQLQGNDLRLRPDVPLLGAARGRVDFDHKGMQIVGGQAQVLGAEASFEGGSQKDGSLRFTGQGTATAEGLRRASEMGLLSRLGSFMSGQAAYRLQLGIRGGATEITVQSSLQGLGVDLPAPLRKEADASLPLLYQTQAAGPQRDELRLDVGTLLHAQYQRDTSDPEAPRVLRGALAVEDRLPALPDSGVLFQARLGRVQADPWLAVESQLMGGAAGGTGEGGYGPSRIQLQAQQLLAGGRAINKLSATLNRADAWSWRGTLDAEQLAGQVEWRDNAAPQGGRLFARLSRLSLPKSEADSVSQLLDKSDAQVPALDVVVDDFELRGKRLGRLEVEAQLQGPRLPGGREWKLNRLQLKSADATLSATGQWKAESGQSQRRTQLDWQLEVADAGKLLERMGQGQVLRNGRGKLHGQLGWQGSPLSPDYASMAGQLNVALDAGQFLKADPGVGRLLGVLSLQSLPRRLLLDFRDVFAEGFAFDSFEGDVRIERGQARSENLRMRGVQALVLMDGTTDLARETQDLRVLVVPQVNAGGASLAYAAINPAIGLGTFLAQLLLRKPMAAAGTSEFHVTGTWESPKVEEVPHKGGVPEEAASQPAGSGSAPASGKPSASAPPAPPTFTP</sequence>
<evidence type="ECO:0000259" key="2">
    <source>
        <dbReference type="Pfam" id="PF13116"/>
    </source>
</evidence>
<dbReference type="InterPro" id="IPR025263">
    <property type="entry name" value="YhdP_central"/>
</dbReference>
<feature type="region of interest" description="Disordered" evidence="1">
    <location>
        <begin position="1334"/>
        <end position="1383"/>
    </location>
</feature>
<proteinExistence type="predicted"/>
<feature type="domain" description="YhdP central" evidence="2">
    <location>
        <begin position="18"/>
        <end position="1341"/>
    </location>
</feature>
<feature type="compositionally biased region" description="Low complexity" evidence="1">
    <location>
        <begin position="1354"/>
        <end position="1372"/>
    </location>
</feature>
<feature type="compositionally biased region" description="Basic and acidic residues" evidence="1">
    <location>
        <begin position="1339"/>
        <end position="1350"/>
    </location>
</feature>
<dbReference type="NCBIfam" id="TIGR02099">
    <property type="entry name" value="YhdP family protein"/>
    <property type="match status" value="1"/>
</dbReference>
<dbReference type="InterPro" id="IPR011836">
    <property type="entry name" value="YhdP"/>
</dbReference>
<organism evidence="3 4">
    <name type="scientific">Roseateles flavus</name>
    <dbReference type="NCBI Taxonomy" id="3149041"/>
    <lineage>
        <taxon>Bacteria</taxon>
        <taxon>Pseudomonadati</taxon>
        <taxon>Pseudomonadota</taxon>
        <taxon>Betaproteobacteria</taxon>
        <taxon>Burkholderiales</taxon>
        <taxon>Sphaerotilaceae</taxon>
        <taxon>Roseateles</taxon>
    </lineage>
</organism>
<dbReference type="EMBL" id="JBDPZC010000008">
    <property type="protein sequence ID" value="MEO3714634.1"/>
    <property type="molecule type" value="Genomic_DNA"/>
</dbReference>
<keyword evidence="4" id="KW-1185">Reference proteome</keyword>
<evidence type="ECO:0000313" key="3">
    <source>
        <dbReference type="EMBL" id="MEO3714634.1"/>
    </source>
</evidence>
<dbReference type="Proteomes" id="UP001462640">
    <property type="component" value="Unassembled WGS sequence"/>
</dbReference>
<feature type="compositionally biased region" description="Pro residues" evidence="1">
    <location>
        <begin position="1373"/>
        <end position="1383"/>
    </location>
</feature>
<comment type="caution">
    <text evidence="3">The sequence shown here is derived from an EMBL/GenBank/DDBJ whole genome shotgun (WGS) entry which is preliminary data.</text>
</comment>
<dbReference type="PANTHER" id="PTHR38690:SF1">
    <property type="entry name" value="PROTEASE"/>
    <property type="match status" value="1"/>
</dbReference>
<reference evidence="3 4" key="1">
    <citation type="submission" date="2024-05" db="EMBL/GenBank/DDBJ databases">
        <title>Roseateles sp. 2.12 16S ribosomal RNA gene Genome sequencing and assembly.</title>
        <authorList>
            <person name="Woo H."/>
        </authorList>
    </citation>
    <scope>NUCLEOTIDE SEQUENCE [LARGE SCALE GENOMIC DNA]</scope>
    <source>
        <strain evidence="3 4">2.12</strain>
    </source>
</reference>